<protein>
    <submittedName>
        <fullName evidence="1">Uncharacterized protein</fullName>
    </submittedName>
</protein>
<name>A0A2R6XD09_MARPO</name>
<keyword evidence="2" id="KW-1185">Reference proteome</keyword>
<proteinExistence type="predicted"/>
<dbReference type="Proteomes" id="UP000244005">
    <property type="component" value="Unassembled WGS sequence"/>
</dbReference>
<reference evidence="2" key="1">
    <citation type="journal article" date="2017" name="Cell">
        <title>Insights into land plant evolution garnered from the Marchantia polymorpha genome.</title>
        <authorList>
            <person name="Bowman J.L."/>
            <person name="Kohchi T."/>
            <person name="Yamato K.T."/>
            <person name="Jenkins J."/>
            <person name="Shu S."/>
            <person name="Ishizaki K."/>
            <person name="Yamaoka S."/>
            <person name="Nishihama R."/>
            <person name="Nakamura Y."/>
            <person name="Berger F."/>
            <person name="Adam C."/>
            <person name="Aki S.S."/>
            <person name="Althoff F."/>
            <person name="Araki T."/>
            <person name="Arteaga-Vazquez M.A."/>
            <person name="Balasubrmanian S."/>
            <person name="Barry K."/>
            <person name="Bauer D."/>
            <person name="Boehm C.R."/>
            <person name="Briginshaw L."/>
            <person name="Caballero-Perez J."/>
            <person name="Catarino B."/>
            <person name="Chen F."/>
            <person name="Chiyoda S."/>
            <person name="Chovatia M."/>
            <person name="Davies K.M."/>
            <person name="Delmans M."/>
            <person name="Demura T."/>
            <person name="Dierschke T."/>
            <person name="Dolan L."/>
            <person name="Dorantes-Acosta A.E."/>
            <person name="Eklund D.M."/>
            <person name="Florent S.N."/>
            <person name="Flores-Sandoval E."/>
            <person name="Fujiyama A."/>
            <person name="Fukuzawa H."/>
            <person name="Galik B."/>
            <person name="Grimanelli D."/>
            <person name="Grimwood J."/>
            <person name="Grossniklaus U."/>
            <person name="Hamada T."/>
            <person name="Haseloff J."/>
            <person name="Hetherington A.J."/>
            <person name="Higo A."/>
            <person name="Hirakawa Y."/>
            <person name="Hundley H.N."/>
            <person name="Ikeda Y."/>
            <person name="Inoue K."/>
            <person name="Inoue S.I."/>
            <person name="Ishida S."/>
            <person name="Jia Q."/>
            <person name="Kakita M."/>
            <person name="Kanazawa T."/>
            <person name="Kawai Y."/>
            <person name="Kawashima T."/>
            <person name="Kennedy M."/>
            <person name="Kinose K."/>
            <person name="Kinoshita T."/>
            <person name="Kohara Y."/>
            <person name="Koide E."/>
            <person name="Komatsu K."/>
            <person name="Kopischke S."/>
            <person name="Kubo M."/>
            <person name="Kyozuka J."/>
            <person name="Lagercrantz U."/>
            <person name="Lin S.S."/>
            <person name="Lindquist E."/>
            <person name="Lipzen A.M."/>
            <person name="Lu C.W."/>
            <person name="De Luna E."/>
            <person name="Martienssen R.A."/>
            <person name="Minamino N."/>
            <person name="Mizutani M."/>
            <person name="Mizutani M."/>
            <person name="Mochizuki N."/>
            <person name="Monte I."/>
            <person name="Mosher R."/>
            <person name="Nagasaki H."/>
            <person name="Nakagami H."/>
            <person name="Naramoto S."/>
            <person name="Nishitani K."/>
            <person name="Ohtani M."/>
            <person name="Okamoto T."/>
            <person name="Okumura M."/>
            <person name="Phillips J."/>
            <person name="Pollak B."/>
            <person name="Reinders A."/>
            <person name="Rovekamp M."/>
            <person name="Sano R."/>
            <person name="Sawa S."/>
            <person name="Schmid M.W."/>
            <person name="Shirakawa M."/>
            <person name="Solano R."/>
            <person name="Spunde A."/>
            <person name="Suetsugu N."/>
            <person name="Sugano S."/>
            <person name="Sugiyama A."/>
            <person name="Sun R."/>
            <person name="Suzuki Y."/>
            <person name="Takenaka M."/>
            <person name="Takezawa D."/>
            <person name="Tomogane H."/>
            <person name="Tsuzuki M."/>
            <person name="Ueda T."/>
            <person name="Umeda M."/>
            <person name="Ward J.M."/>
            <person name="Watanabe Y."/>
            <person name="Yazaki K."/>
            <person name="Yokoyama R."/>
            <person name="Yoshitake Y."/>
            <person name="Yotsui I."/>
            <person name="Zachgo S."/>
            <person name="Schmutz J."/>
        </authorList>
    </citation>
    <scope>NUCLEOTIDE SEQUENCE [LARGE SCALE GENOMIC DNA]</scope>
    <source>
        <strain evidence="2">Tak-1</strain>
    </source>
</reference>
<dbReference type="Gramene" id="Mp3g04440.1">
    <property type="protein sequence ID" value="Mp3g04440.1.cds"/>
    <property type="gene ID" value="Mp3g04440"/>
</dbReference>
<accession>A0A2R6XD09</accession>
<sequence length="190" mass="21447">MALRSAFSPLEEDVSGLQVTDRMRMVERGGHELIIIINFFSSLPSDAPRHALADEMVPWVEVLAATAGMFNLKLHVSYALDMTGEAREAHLVSKLLIWKSELPSDQVYLILPRLKKIYLVSIMRYSTCRISSFEVVARPNTNQQLEAIGKKLSSEIEMNPWARAEICSTADLACEFMRFVSSRVLDSNRV</sequence>
<organism evidence="1 2">
    <name type="scientific">Marchantia polymorpha</name>
    <name type="common">Common liverwort</name>
    <name type="synonym">Marchantia aquatica</name>
    <dbReference type="NCBI Taxonomy" id="3197"/>
    <lineage>
        <taxon>Eukaryota</taxon>
        <taxon>Viridiplantae</taxon>
        <taxon>Streptophyta</taxon>
        <taxon>Embryophyta</taxon>
        <taxon>Marchantiophyta</taxon>
        <taxon>Marchantiopsida</taxon>
        <taxon>Marchantiidae</taxon>
        <taxon>Marchantiales</taxon>
        <taxon>Marchantiaceae</taxon>
        <taxon>Marchantia</taxon>
    </lineage>
</organism>
<dbReference type="EMBL" id="KZ772694">
    <property type="protein sequence ID" value="PTQ43983.1"/>
    <property type="molecule type" value="Genomic_DNA"/>
</dbReference>
<gene>
    <name evidence="1" type="ORF">MARPO_0022s0087</name>
</gene>
<evidence type="ECO:0000313" key="1">
    <source>
        <dbReference type="EMBL" id="PTQ43983.1"/>
    </source>
</evidence>
<evidence type="ECO:0000313" key="2">
    <source>
        <dbReference type="Proteomes" id="UP000244005"/>
    </source>
</evidence>
<dbReference type="AlphaFoldDB" id="A0A2R6XD09"/>